<feature type="non-terminal residue" evidence="2">
    <location>
        <position position="57"/>
    </location>
</feature>
<reference evidence="2 3" key="1">
    <citation type="submission" date="2019-03" db="EMBL/GenBank/DDBJ databases">
        <title>Biocontrol and xenobiotic degradation properties of endophytic Pseudomonas fluorescens strain BRZ63.</title>
        <authorList>
            <person name="Chlebek D.A."/>
            <person name="Pinski A."/>
            <person name="Zur J.P."/>
            <person name="Michalska J."/>
            <person name="Hupert-Kocurek K.T."/>
        </authorList>
    </citation>
    <scope>NUCLEOTIDE SEQUENCE [LARGE SCALE GENOMIC DNA]</scope>
    <source>
        <strain evidence="2 3">BRZ63</strain>
    </source>
</reference>
<comment type="caution">
    <text evidence="2">The sequence shown here is derived from an EMBL/GenBank/DDBJ whole genome shotgun (WGS) entry which is preliminary data.</text>
</comment>
<evidence type="ECO:0000313" key="2">
    <source>
        <dbReference type="EMBL" id="TFW36131.1"/>
    </source>
</evidence>
<dbReference type="Proteomes" id="UP000297322">
    <property type="component" value="Unassembled WGS sequence"/>
</dbReference>
<gene>
    <name evidence="2" type="ORF">E4T65_29760</name>
</gene>
<keyword evidence="1" id="KW-0732">Signal</keyword>
<dbReference type="EMBL" id="SPVI01000199">
    <property type="protein sequence ID" value="TFW36131.1"/>
    <property type="molecule type" value="Genomic_DNA"/>
</dbReference>
<dbReference type="PROSITE" id="PS51257">
    <property type="entry name" value="PROKAR_LIPOPROTEIN"/>
    <property type="match status" value="1"/>
</dbReference>
<name>A0A4Y9T6G7_PSEFL</name>
<feature type="signal peptide" evidence="1">
    <location>
        <begin position="1"/>
        <end position="22"/>
    </location>
</feature>
<keyword evidence="2" id="KW-0436">Ligase</keyword>
<dbReference type="AlphaFoldDB" id="A0A4Y9T6G7"/>
<protein>
    <submittedName>
        <fullName evidence="2">DNA ligase B</fullName>
    </submittedName>
</protein>
<evidence type="ECO:0000256" key="1">
    <source>
        <dbReference type="SAM" id="SignalP"/>
    </source>
</evidence>
<organism evidence="2 3">
    <name type="scientific">Pseudomonas fluorescens</name>
    <dbReference type="NCBI Taxonomy" id="294"/>
    <lineage>
        <taxon>Bacteria</taxon>
        <taxon>Pseudomonadati</taxon>
        <taxon>Pseudomonadota</taxon>
        <taxon>Gammaproteobacteria</taxon>
        <taxon>Pseudomonadales</taxon>
        <taxon>Pseudomonadaceae</taxon>
        <taxon>Pseudomonas</taxon>
    </lineage>
</organism>
<evidence type="ECO:0000313" key="3">
    <source>
        <dbReference type="Proteomes" id="UP000297322"/>
    </source>
</evidence>
<feature type="chain" id="PRO_5021379363" evidence="1">
    <location>
        <begin position="23"/>
        <end position="57"/>
    </location>
</feature>
<dbReference type="GO" id="GO:0016874">
    <property type="term" value="F:ligase activity"/>
    <property type="evidence" value="ECO:0007669"/>
    <property type="project" value="UniProtKB-KW"/>
</dbReference>
<sequence length="57" mass="6708">MFRNLCLSFTCLLIFSCLNAHADQCPDWPAERALIEITALQKQIETWDDHYHRQGRS</sequence>
<accession>A0A4Y9T6G7</accession>
<proteinExistence type="predicted"/>